<accession>A0ABS1U8Y0</accession>
<dbReference type="Gene3D" id="1.10.443.10">
    <property type="entry name" value="Intergrase catalytic core"/>
    <property type="match status" value="1"/>
</dbReference>
<dbReference type="EMBL" id="JAETWB010000021">
    <property type="protein sequence ID" value="MBL6081126.1"/>
    <property type="molecule type" value="Genomic_DNA"/>
</dbReference>
<evidence type="ECO:0000313" key="4">
    <source>
        <dbReference type="Proteomes" id="UP000660885"/>
    </source>
</evidence>
<name>A0ABS1U8Y0_9PROT</name>
<protein>
    <submittedName>
        <fullName evidence="3">Site-specific integrase</fullName>
    </submittedName>
</protein>
<dbReference type="PANTHER" id="PTHR34605:SF3">
    <property type="entry name" value="P CELL-TYPE AGGLUTINATION PROTEIN MAP4-LIKE-RELATED"/>
    <property type="match status" value="1"/>
</dbReference>
<evidence type="ECO:0000259" key="2">
    <source>
        <dbReference type="PROSITE" id="PS51898"/>
    </source>
</evidence>
<comment type="caution">
    <text evidence="3">The sequence shown here is derived from an EMBL/GenBank/DDBJ whole genome shotgun (WGS) entry which is preliminary data.</text>
</comment>
<dbReference type="CDD" id="cd00799">
    <property type="entry name" value="INT_Cre_C"/>
    <property type="match status" value="1"/>
</dbReference>
<dbReference type="Proteomes" id="UP000660885">
    <property type="component" value="Unassembled WGS sequence"/>
</dbReference>
<evidence type="ECO:0000313" key="3">
    <source>
        <dbReference type="EMBL" id="MBL6081126.1"/>
    </source>
</evidence>
<feature type="domain" description="Tyr recombinase" evidence="2">
    <location>
        <begin position="10"/>
        <end position="210"/>
    </location>
</feature>
<keyword evidence="4" id="KW-1185">Reference proteome</keyword>
<sequence>MKGIRRTHGTAPAKKAAADVVVLRDALSELAKIPGPRALRDRALLLVGFAGALRRSELVALDLADIRFVAEGVVLTLRRRKTDQEGQGTEVALPYGQSERTCPVLTLRAWLEAAGITNGPVFVSVNRGGKIGSARLSPLDVARVVKAAVEAAGSNPADFSGHSLRSGFITSAARAGVAERHIQNQSGHRSLPVLRGYIRRGSLFVDNAAAKVGL</sequence>
<gene>
    <name evidence="3" type="ORF">JMJ56_24285</name>
</gene>
<keyword evidence="1" id="KW-0233">DNA recombination</keyword>
<dbReference type="SUPFAM" id="SSF56349">
    <property type="entry name" value="DNA breaking-rejoining enzymes"/>
    <property type="match status" value="1"/>
</dbReference>
<dbReference type="PANTHER" id="PTHR34605">
    <property type="entry name" value="PHAGE_INTEGRASE DOMAIN-CONTAINING PROTEIN"/>
    <property type="match status" value="1"/>
</dbReference>
<organism evidence="3 4">
    <name type="scientific">Belnapia arida</name>
    <dbReference type="NCBI Taxonomy" id="2804533"/>
    <lineage>
        <taxon>Bacteria</taxon>
        <taxon>Pseudomonadati</taxon>
        <taxon>Pseudomonadota</taxon>
        <taxon>Alphaproteobacteria</taxon>
        <taxon>Acetobacterales</taxon>
        <taxon>Roseomonadaceae</taxon>
        <taxon>Belnapia</taxon>
    </lineage>
</organism>
<dbReference type="InterPro" id="IPR002104">
    <property type="entry name" value="Integrase_catalytic"/>
</dbReference>
<dbReference type="PROSITE" id="PS51898">
    <property type="entry name" value="TYR_RECOMBINASE"/>
    <property type="match status" value="1"/>
</dbReference>
<dbReference type="RefSeq" id="WP_202834350.1">
    <property type="nucleotide sequence ID" value="NZ_JAETWB010000021.1"/>
</dbReference>
<dbReference type="Pfam" id="PF00589">
    <property type="entry name" value="Phage_integrase"/>
    <property type="match status" value="1"/>
</dbReference>
<dbReference type="InterPro" id="IPR013762">
    <property type="entry name" value="Integrase-like_cat_sf"/>
</dbReference>
<reference evidence="3 4" key="1">
    <citation type="submission" date="2021-01" db="EMBL/GenBank/DDBJ databases">
        <title>Belnapia mucosa sp. nov. and Belnapia arida sp. nov., isolated from the Tabernas Desert (Almeria, Spain).</title>
        <authorList>
            <person name="Molina-Menor E."/>
            <person name="Vidal-Verdu A."/>
            <person name="Calonge A."/>
            <person name="Satari L."/>
            <person name="Pereto J."/>
            <person name="Porcar M."/>
        </authorList>
    </citation>
    <scope>NUCLEOTIDE SEQUENCE [LARGE SCALE GENOMIC DNA]</scope>
    <source>
        <strain evidence="3 4">T18</strain>
    </source>
</reference>
<evidence type="ECO:0000256" key="1">
    <source>
        <dbReference type="ARBA" id="ARBA00023172"/>
    </source>
</evidence>
<proteinExistence type="predicted"/>
<dbReference type="InterPro" id="IPR011010">
    <property type="entry name" value="DNA_brk_join_enz"/>
</dbReference>
<dbReference type="InterPro" id="IPR052925">
    <property type="entry name" value="Phage_Integrase-like_Recomb"/>
</dbReference>